<organism evidence="3 4">
    <name type="scientific">Penicillium arizonense</name>
    <dbReference type="NCBI Taxonomy" id="1835702"/>
    <lineage>
        <taxon>Eukaryota</taxon>
        <taxon>Fungi</taxon>
        <taxon>Dikarya</taxon>
        <taxon>Ascomycota</taxon>
        <taxon>Pezizomycotina</taxon>
        <taxon>Eurotiomycetes</taxon>
        <taxon>Eurotiomycetidae</taxon>
        <taxon>Eurotiales</taxon>
        <taxon>Aspergillaceae</taxon>
        <taxon>Penicillium</taxon>
    </lineage>
</organism>
<dbReference type="OrthoDB" id="3799035at2759"/>
<dbReference type="EMBL" id="LXJU01000066">
    <property type="protein sequence ID" value="OGE47092.1"/>
    <property type="molecule type" value="Genomic_DNA"/>
</dbReference>
<feature type="region of interest" description="Disordered" evidence="1">
    <location>
        <begin position="66"/>
        <end position="213"/>
    </location>
</feature>
<dbReference type="Proteomes" id="UP000177622">
    <property type="component" value="Unassembled WGS sequence"/>
</dbReference>
<accession>A0A1F5L1M0</accession>
<feature type="compositionally biased region" description="Polar residues" evidence="1">
    <location>
        <begin position="138"/>
        <end position="163"/>
    </location>
</feature>
<feature type="region of interest" description="Disordered" evidence="1">
    <location>
        <begin position="231"/>
        <end position="252"/>
    </location>
</feature>
<comment type="caution">
    <text evidence="3">The sequence shown here is derived from an EMBL/GenBank/DDBJ whole genome shotgun (WGS) entry which is preliminary data.</text>
</comment>
<protein>
    <recommendedName>
        <fullName evidence="2">Reverse transcriptase Ty1/copia-type domain-containing protein</fullName>
    </recommendedName>
</protein>
<feature type="compositionally biased region" description="Low complexity" evidence="1">
    <location>
        <begin position="585"/>
        <end position="603"/>
    </location>
</feature>
<feature type="compositionally biased region" description="Polar residues" evidence="1">
    <location>
        <begin position="66"/>
        <end position="104"/>
    </location>
</feature>
<gene>
    <name evidence="3" type="ORF">PENARI_c066G01141</name>
</gene>
<feature type="region of interest" description="Disordered" evidence="1">
    <location>
        <begin position="580"/>
        <end position="620"/>
    </location>
</feature>
<evidence type="ECO:0000259" key="2">
    <source>
        <dbReference type="Pfam" id="PF07727"/>
    </source>
</evidence>
<feature type="compositionally biased region" description="Basic and acidic residues" evidence="1">
    <location>
        <begin position="118"/>
        <end position="136"/>
    </location>
</feature>
<evidence type="ECO:0000256" key="1">
    <source>
        <dbReference type="SAM" id="MobiDB-lite"/>
    </source>
</evidence>
<reference evidence="3 4" key="1">
    <citation type="journal article" date="2016" name="Sci. Rep.">
        <title>Penicillium arizonense, a new, genome sequenced fungal species, reveals a high chemical diversity in secreted metabolites.</title>
        <authorList>
            <person name="Grijseels S."/>
            <person name="Nielsen J.C."/>
            <person name="Randelovic M."/>
            <person name="Nielsen J."/>
            <person name="Nielsen K.F."/>
            <person name="Workman M."/>
            <person name="Frisvad J.C."/>
        </authorList>
    </citation>
    <scope>NUCLEOTIDE SEQUENCE [LARGE SCALE GENOMIC DNA]</scope>
    <source>
        <strain evidence="3 4">CBS 141311</strain>
    </source>
</reference>
<dbReference type="RefSeq" id="XP_022482558.1">
    <property type="nucleotide sequence ID" value="XM_022637586.1"/>
</dbReference>
<evidence type="ECO:0000313" key="3">
    <source>
        <dbReference type="EMBL" id="OGE47092.1"/>
    </source>
</evidence>
<keyword evidence="4" id="KW-1185">Reference proteome</keyword>
<feature type="compositionally biased region" description="Low complexity" evidence="1">
    <location>
        <begin position="171"/>
        <end position="185"/>
    </location>
</feature>
<dbReference type="GeneID" id="34582320"/>
<sequence length="650" mass="71945">MPPITETPKTLARQPVLVPQPISPANLIRQHAEDTQNSLDRAQEVAQQMAKKKSFEMKLKEINENLSRMSADTENARNASESIEPATESSSAVPDTTPTPASRRQSPKHPPGLPIPRAHGEYKYPFEWEDPIREATDAASQQAQTVSPSEQALTRSQSEQNPLATEKPGQSSVAPISISSSPDPINTIETTQPRRSKRWNAGVPGPVYHDPDAPRMKAEIRAHEYKVRKAAKRANSVATEGDTDTSKASMASEPEKTTYWHYWKKAMEDQIEDLNAKNTYSLIIRQRKTQVLPGQRRFSIKKDAEDYVIGFKARWVACGNFQKKDEAADYYAPVVVECLVKTVLSIIAVYGLKWRQIDVKAAYLNASRDEETTVYMRQPTGLEHIDDEGSANDWICVLNQALYGLRDSAFLWNQEMDEKLQLLGFLPLDDDACVYTKGSGLGKLDEHLDMAEPYILRFTQAAAAVQAEEDFPPWDGFSSSSSEEEVAVRAGGPGLDGGLPCQRCTFRLVQHPDHQCVLPIDRTKCLYCASGRHGCKPVYPELVPEVEHALSPAVTSEQRVVLLKGLLQKTRLITAAMKPAATPKVAASEEVPSPPSSVASSPEKFVTPEGTPAPEESPLRRLLRRSSQVFSPLRLASGAWETVRDSLGQP</sequence>
<name>A0A1F5L1M0_PENAI</name>
<proteinExistence type="predicted"/>
<feature type="domain" description="Reverse transcriptase Ty1/copia-type" evidence="2">
    <location>
        <begin position="278"/>
        <end position="444"/>
    </location>
</feature>
<dbReference type="STRING" id="1835702.A0A1F5L1M0"/>
<dbReference type="Pfam" id="PF07727">
    <property type="entry name" value="RVT_2"/>
    <property type="match status" value="1"/>
</dbReference>
<dbReference type="InterPro" id="IPR013103">
    <property type="entry name" value="RVT_2"/>
</dbReference>
<evidence type="ECO:0000313" key="4">
    <source>
        <dbReference type="Proteomes" id="UP000177622"/>
    </source>
</evidence>
<dbReference type="AlphaFoldDB" id="A0A1F5L1M0"/>
<feature type="region of interest" description="Disordered" evidence="1">
    <location>
        <begin position="1"/>
        <end position="47"/>
    </location>
</feature>